<dbReference type="InterPro" id="IPR009051">
    <property type="entry name" value="Helical_ferredxn"/>
</dbReference>
<dbReference type="NCBIfam" id="TIGR01317">
    <property type="entry name" value="GOGAT_sm_gam"/>
    <property type="match status" value="1"/>
</dbReference>
<dbReference type="PANTHER" id="PTHR43100">
    <property type="entry name" value="GLUTAMATE SYNTHASE [NADPH] SMALL CHAIN"/>
    <property type="match status" value="1"/>
</dbReference>
<evidence type="ECO:0000256" key="2">
    <source>
        <dbReference type="ARBA" id="ARBA00023002"/>
    </source>
</evidence>
<evidence type="ECO:0000256" key="1">
    <source>
        <dbReference type="ARBA" id="ARBA00022605"/>
    </source>
</evidence>
<dbReference type="GO" id="GO:0051536">
    <property type="term" value="F:iron-sulfur cluster binding"/>
    <property type="evidence" value="ECO:0007669"/>
    <property type="project" value="InterPro"/>
</dbReference>
<gene>
    <name evidence="7" type="ORF">DFR47_10541</name>
</gene>
<dbReference type="Gene3D" id="3.40.50.720">
    <property type="entry name" value="NAD(P)-binding Rossmann-like Domain"/>
    <property type="match status" value="1"/>
</dbReference>
<dbReference type="InterPro" id="IPR006005">
    <property type="entry name" value="Glut_synth_ssu1"/>
</dbReference>
<feature type="domain" description="Dihydroprymidine dehydrogenase" evidence="6">
    <location>
        <begin position="23"/>
        <end position="135"/>
    </location>
</feature>
<dbReference type="Gene3D" id="1.10.1060.10">
    <property type="entry name" value="Alpha-helical ferredoxin"/>
    <property type="match status" value="1"/>
</dbReference>
<dbReference type="PRINTS" id="PR00419">
    <property type="entry name" value="ADXRDTASE"/>
</dbReference>
<evidence type="ECO:0000313" key="7">
    <source>
        <dbReference type="EMBL" id="RBO93328.1"/>
    </source>
</evidence>
<evidence type="ECO:0000256" key="3">
    <source>
        <dbReference type="ARBA" id="ARBA00023164"/>
    </source>
</evidence>
<accession>A0A366DVW3</accession>
<keyword evidence="2" id="KW-0560">Oxidoreductase</keyword>
<dbReference type="OrthoDB" id="9803192at2"/>
<protein>
    <submittedName>
        <fullName evidence="7">Glutamate synthase (NADH) small subunit</fullName>
    </submittedName>
</protein>
<dbReference type="Pfam" id="PF14691">
    <property type="entry name" value="Fer4_20"/>
    <property type="match status" value="1"/>
</dbReference>
<sequence length="489" mass="52942">MGKVTGFLEIDRQVAQYQPASDRIRHFREFTLPMSEPEVQKQAARCMDCGVPFCHGDKSGDSGCPVNNQIPDWNDLVYAGQWEEAIANLHSTNNFPEFTGRICPAPCEESCTLNLEDMPVAIKTVEQALADKAFELGLIQPQIAAVKTGKRVAIIGSGPAGLAAAQQLARAGHGVDVYERESRAGGLLRYGIPDFKMEKHLIDRRIAQMEVEGVTFHCAVEIGKDITVKQLLKDYDAVLYCGGAETPRDPALPGSDLNGVYDAMPYLVQQNRRVAGEDEQSRAWALEDSISAAGKRVVVVGGGDTASDCVGTAFRQGAVQVTQLDIRPEPPAREDKLGVWPYWATKIRISSSQAEGAVREFQVATLGFGGEDDQLTHVLCSAVDERRKPIAGSEFILQADLAFIALGFSGPAKQGVLPELGDKLKLRKDARGGESVLANETDCHTSVPKLYAAGDVRRGQSLVVWAIREGRQAARAIDLQLMGASLLPS</sequence>
<organism evidence="7 8">
    <name type="scientific">Pseudochrobactrum asaccharolyticum</name>
    <dbReference type="NCBI Taxonomy" id="354351"/>
    <lineage>
        <taxon>Bacteria</taxon>
        <taxon>Pseudomonadati</taxon>
        <taxon>Pseudomonadota</taxon>
        <taxon>Alphaproteobacteria</taxon>
        <taxon>Hyphomicrobiales</taxon>
        <taxon>Brucellaceae</taxon>
        <taxon>Pseudochrobactrum</taxon>
    </lineage>
</organism>
<dbReference type="SUPFAM" id="SSF51971">
    <property type="entry name" value="Nucleotide-binding domain"/>
    <property type="match status" value="2"/>
</dbReference>
<dbReference type="PANTHER" id="PTHR43100:SF1">
    <property type="entry name" value="GLUTAMATE SYNTHASE [NADPH] SMALL CHAIN"/>
    <property type="match status" value="1"/>
</dbReference>
<dbReference type="AlphaFoldDB" id="A0A366DVW3"/>
<dbReference type="InterPro" id="IPR051394">
    <property type="entry name" value="Glutamate_Synthase"/>
</dbReference>
<comment type="caution">
    <text evidence="7">The sequence shown here is derived from an EMBL/GenBank/DDBJ whole genome shotgun (WGS) entry which is preliminary data.</text>
</comment>
<dbReference type="InterPro" id="IPR036188">
    <property type="entry name" value="FAD/NAD-bd_sf"/>
</dbReference>
<reference evidence="7 8" key="1">
    <citation type="submission" date="2018-06" db="EMBL/GenBank/DDBJ databases">
        <title>Genomic Encyclopedia of Type Strains, Phase IV (KMG-IV): sequencing the most valuable type-strain genomes for metagenomic binning, comparative biology and taxonomic classification.</title>
        <authorList>
            <person name="Goeker M."/>
        </authorList>
    </citation>
    <scope>NUCLEOTIDE SEQUENCE [LARGE SCALE GENOMIC DNA]</scope>
    <source>
        <strain evidence="7 8">DSM 25619</strain>
    </source>
</reference>
<dbReference type="SUPFAM" id="SSF46548">
    <property type="entry name" value="alpha-helical ferredoxin"/>
    <property type="match status" value="1"/>
</dbReference>
<dbReference type="EMBL" id="QNRH01000005">
    <property type="protein sequence ID" value="RBO93328.1"/>
    <property type="molecule type" value="Genomic_DNA"/>
</dbReference>
<keyword evidence="1" id="KW-0028">Amino-acid biosynthesis</keyword>
<name>A0A366DVW3_9HYPH</name>
<comment type="pathway">
    <text evidence="4">Amino-acid biosynthesis.</text>
</comment>
<dbReference type="Pfam" id="PF07992">
    <property type="entry name" value="Pyr_redox_2"/>
    <property type="match status" value="1"/>
</dbReference>
<evidence type="ECO:0000256" key="4">
    <source>
        <dbReference type="ARBA" id="ARBA00029440"/>
    </source>
</evidence>
<dbReference type="InterPro" id="IPR023753">
    <property type="entry name" value="FAD/NAD-binding_dom"/>
</dbReference>
<dbReference type="GO" id="GO:0006537">
    <property type="term" value="P:glutamate biosynthetic process"/>
    <property type="evidence" value="ECO:0007669"/>
    <property type="project" value="UniProtKB-KW"/>
</dbReference>
<dbReference type="Gene3D" id="3.50.50.60">
    <property type="entry name" value="FAD/NAD(P)-binding domain"/>
    <property type="match status" value="2"/>
</dbReference>
<evidence type="ECO:0000313" key="8">
    <source>
        <dbReference type="Proteomes" id="UP000252893"/>
    </source>
</evidence>
<proteinExistence type="predicted"/>
<feature type="domain" description="FAD/NAD(P)-binding" evidence="5">
    <location>
        <begin position="151"/>
        <end position="470"/>
    </location>
</feature>
<dbReference type="GO" id="GO:0016639">
    <property type="term" value="F:oxidoreductase activity, acting on the CH-NH2 group of donors, NAD or NADP as acceptor"/>
    <property type="evidence" value="ECO:0007669"/>
    <property type="project" value="InterPro"/>
</dbReference>
<dbReference type="Proteomes" id="UP000252893">
    <property type="component" value="Unassembled WGS sequence"/>
</dbReference>
<keyword evidence="8" id="KW-1185">Reference proteome</keyword>
<keyword evidence="3" id="KW-0314">Glutamate biosynthesis</keyword>
<dbReference type="RefSeq" id="WP_113945064.1">
    <property type="nucleotide sequence ID" value="NZ_JBHEEG010000006.1"/>
</dbReference>
<evidence type="ECO:0000259" key="5">
    <source>
        <dbReference type="Pfam" id="PF07992"/>
    </source>
</evidence>
<evidence type="ECO:0000259" key="6">
    <source>
        <dbReference type="Pfam" id="PF14691"/>
    </source>
</evidence>
<dbReference type="InterPro" id="IPR028261">
    <property type="entry name" value="DPD_II"/>
</dbReference>